<keyword evidence="13" id="KW-1185">Reference proteome</keyword>
<dbReference type="OrthoDB" id="2067at2759"/>
<dbReference type="Gene3D" id="2.40.30.10">
    <property type="entry name" value="Translation factors"/>
    <property type="match status" value="2"/>
</dbReference>
<dbReference type="NCBIfam" id="NF009373">
    <property type="entry name" value="PRK12736.1"/>
    <property type="match status" value="1"/>
</dbReference>
<dbReference type="GO" id="GO:0003746">
    <property type="term" value="F:translation elongation factor activity"/>
    <property type="evidence" value="ECO:0007669"/>
    <property type="project" value="UniProtKB-KW"/>
</dbReference>
<dbReference type="PANTHER" id="PTHR43721:SF2">
    <property type="entry name" value="ELONGATION FACTOR TU, MITOCHONDRIAL"/>
    <property type="match status" value="1"/>
</dbReference>
<dbReference type="Pfam" id="PF03144">
    <property type="entry name" value="GTP_EFTU_D2"/>
    <property type="match status" value="1"/>
</dbReference>
<evidence type="ECO:0000256" key="1">
    <source>
        <dbReference type="ARBA" id="ARBA00007249"/>
    </source>
</evidence>
<evidence type="ECO:0000256" key="10">
    <source>
        <dbReference type="ARBA" id="ARBA00022917"/>
    </source>
</evidence>
<evidence type="ECO:0000313" key="14">
    <source>
        <dbReference type="RefSeq" id="XP_022334052.1"/>
    </source>
</evidence>
<name>A0A8B8E0I8_CRAVI</name>
<evidence type="ECO:0000256" key="11">
    <source>
        <dbReference type="ARBA" id="ARBA00023134"/>
    </source>
</evidence>
<dbReference type="InterPro" id="IPR004160">
    <property type="entry name" value="Transl_elong_EFTu/EF1A_C"/>
</dbReference>
<keyword evidence="6" id="KW-0547">Nucleotide-binding</keyword>
<gene>
    <name evidence="14" type="primary">LOC111131023</name>
</gene>
<dbReference type="SUPFAM" id="SSF50447">
    <property type="entry name" value="Translation proteins"/>
    <property type="match status" value="1"/>
</dbReference>
<evidence type="ECO:0000256" key="8">
    <source>
        <dbReference type="ARBA" id="ARBA00022801"/>
    </source>
</evidence>
<evidence type="ECO:0000256" key="2">
    <source>
        <dbReference type="ARBA" id="ARBA00011245"/>
    </source>
</evidence>
<keyword evidence="9" id="KW-0460">Magnesium</keyword>
<dbReference type="CDD" id="cd01884">
    <property type="entry name" value="EF_Tu"/>
    <property type="match status" value="1"/>
</dbReference>
<dbReference type="GeneID" id="111131023"/>
<dbReference type="Gene3D" id="3.40.50.300">
    <property type="entry name" value="P-loop containing nucleotide triphosphate hydrolases"/>
    <property type="match status" value="1"/>
</dbReference>
<dbReference type="InterPro" id="IPR005225">
    <property type="entry name" value="Small_GTP-bd"/>
</dbReference>
<dbReference type="PROSITE" id="PS00301">
    <property type="entry name" value="G_TR_1"/>
    <property type="match status" value="1"/>
</dbReference>
<keyword evidence="7" id="KW-0251">Elongation factor</keyword>
<feature type="domain" description="Tr-type G" evidence="12">
    <location>
        <begin position="49"/>
        <end position="245"/>
    </location>
</feature>
<protein>
    <recommendedName>
        <fullName evidence="3">protein-synthesizing GTPase</fullName>
        <ecNumber evidence="3">3.6.5.3</ecNumber>
    </recommendedName>
</protein>
<comment type="similarity">
    <text evidence="1">Belongs to the TRAFAC class translation factor GTPase superfamily. Classic translation factor GTPase family. EF-Tu/EF-1A subfamily.</text>
</comment>
<comment type="subunit">
    <text evidence="2">Monomer.</text>
</comment>
<accession>A0A8B8E0I8</accession>
<dbReference type="InterPro" id="IPR041709">
    <property type="entry name" value="EF-Tu_GTP-bd"/>
</dbReference>
<dbReference type="SUPFAM" id="SSF52540">
    <property type="entry name" value="P-loop containing nucleoside triphosphate hydrolases"/>
    <property type="match status" value="1"/>
</dbReference>
<keyword evidence="8" id="KW-0378">Hydrolase</keyword>
<dbReference type="PROSITE" id="PS51722">
    <property type="entry name" value="G_TR_2"/>
    <property type="match status" value="1"/>
</dbReference>
<dbReference type="NCBIfam" id="NF000766">
    <property type="entry name" value="PRK00049.1"/>
    <property type="match status" value="1"/>
</dbReference>
<keyword evidence="10" id="KW-0648">Protein biosynthesis</keyword>
<organism evidence="13 14">
    <name type="scientific">Crassostrea virginica</name>
    <name type="common">Eastern oyster</name>
    <dbReference type="NCBI Taxonomy" id="6565"/>
    <lineage>
        <taxon>Eukaryota</taxon>
        <taxon>Metazoa</taxon>
        <taxon>Spiralia</taxon>
        <taxon>Lophotrochozoa</taxon>
        <taxon>Mollusca</taxon>
        <taxon>Bivalvia</taxon>
        <taxon>Autobranchia</taxon>
        <taxon>Pteriomorphia</taxon>
        <taxon>Ostreida</taxon>
        <taxon>Ostreoidea</taxon>
        <taxon>Ostreidae</taxon>
        <taxon>Crassostrea</taxon>
    </lineage>
</organism>
<keyword evidence="5" id="KW-0479">Metal-binding</keyword>
<dbReference type="InterPro" id="IPR009000">
    <property type="entry name" value="Transl_B-barrel_sf"/>
</dbReference>
<dbReference type="InterPro" id="IPR050055">
    <property type="entry name" value="EF-Tu_GTPase"/>
</dbReference>
<dbReference type="GO" id="GO:0003924">
    <property type="term" value="F:GTPase activity"/>
    <property type="evidence" value="ECO:0007669"/>
    <property type="project" value="InterPro"/>
</dbReference>
<proteinExistence type="inferred from homology"/>
<evidence type="ECO:0000256" key="9">
    <source>
        <dbReference type="ARBA" id="ARBA00022842"/>
    </source>
</evidence>
<dbReference type="Pfam" id="PF03143">
    <property type="entry name" value="GTP_EFTU_D3"/>
    <property type="match status" value="1"/>
</dbReference>
<dbReference type="GO" id="GO:0070125">
    <property type="term" value="P:mitochondrial translational elongation"/>
    <property type="evidence" value="ECO:0007669"/>
    <property type="project" value="TreeGrafter"/>
</dbReference>
<dbReference type="InterPro" id="IPR004161">
    <property type="entry name" value="EFTu-like_2"/>
</dbReference>
<keyword evidence="4" id="KW-0963">Cytoplasm</keyword>
<dbReference type="InterPro" id="IPR000795">
    <property type="entry name" value="T_Tr_GTP-bd_dom"/>
</dbReference>
<dbReference type="KEGG" id="cvn:111131023"/>
<dbReference type="FunFam" id="2.40.30.10:FF:000085">
    <property type="entry name" value="Elongation factor Tu"/>
    <property type="match status" value="1"/>
</dbReference>
<dbReference type="PRINTS" id="PR00315">
    <property type="entry name" value="ELONGATNFCT"/>
</dbReference>
<dbReference type="GO" id="GO:0005525">
    <property type="term" value="F:GTP binding"/>
    <property type="evidence" value="ECO:0007669"/>
    <property type="project" value="UniProtKB-KW"/>
</dbReference>
<evidence type="ECO:0000256" key="4">
    <source>
        <dbReference type="ARBA" id="ARBA00022490"/>
    </source>
</evidence>
<dbReference type="SUPFAM" id="SSF50465">
    <property type="entry name" value="EF-Tu/eEF-1alpha/eIF2-gamma C-terminal domain"/>
    <property type="match status" value="1"/>
</dbReference>
<dbReference type="Pfam" id="PF00009">
    <property type="entry name" value="GTP_EFTU"/>
    <property type="match status" value="1"/>
</dbReference>
<dbReference type="Proteomes" id="UP000694844">
    <property type="component" value="Chromosome 4"/>
</dbReference>
<dbReference type="NCBIfam" id="TIGR00231">
    <property type="entry name" value="small_GTP"/>
    <property type="match status" value="1"/>
</dbReference>
<dbReference type="InterPro" id="IPR027417">
    <property type="entry name" value="P-loop_NTPase"/>
</dbReference>
<evidence type="ECO:0000256" key="6">
    <source>
        <dbReference type="ARBA" id="ARBA00022741"/>
    </source>
</evidence>
<keyword evidence="11" id="KW-0342">GTP-binding</keyword>
<dbReference type="PANTHER" id="PTHR43721">
    <property type="entry name" value="ELONGATION FACTOR TU-RELATED"/>
    <property type="match status" value="1"/>
</dbReference>
<reference evidence="14" key="1">
    <citation type="submission" date="2025-08" db="UniProtKB">
        <authorList>
            <consortium name="RefSeq"/>
        </authorList>
    </citation>
    <scope>IDENTIFICATION</scope>
    <source>
        <tissue evidence="14">Whole sample</tissue>
    </source>
</reference>
<dbReference type="InterPro" id="IPR009001">
    <property type="entry name" value="Transl_elong_EF1A/Init_IF2_C"/>
</dbReference>
<dbReference type="FunFam" id="3.40.50.300:FF:000576">
    <property type="entry name" value="Elongation factor Tu"/>
    <property type="match status" value="1"/>
</dbReference>
<evidence type="ECO:0000256" key="7">
    <source>
        <dbReference type="ARBA" id="ARBA00022768"/>
    </source>
</evidence>
<dbReference type="AlphaFoldDB" id="A0A8B8E0I8"/>
<dbReference type="NCBIfam" id="NF009372">
    <property type="entry name" value="PRK12735.1"/>
    <property type="match status" value="1"/>
</dbReference>
<evidence type="ECO:0000313" key="13">
    <source>
        <dbReference type="Proteomes" id="UP000694844"/>
    </source>
</evidence>
<evidence type="ECO:0000259" key="12">
    <source>
        <dbReference type="PROSITE" id="PS51722"/>
    </source>
</evidence>
<dbReference type="EC" id="3.6.5.3" evidence="3"/>
<evidence type="ECO:0000256" key="5">
    <source>
        <dbReference type="ARBA" id="ARBA00022723"/>
    </source>
</evidence>
<evidence type="ECO:0000256" key="3">
    <source>
        <dbReference type="ARBA" id="ARBA00011986"/>
    </source>
</evidence>
<dbReference type="GO" id="GO:0005739">
    <property type="term" value="C:mitochondrion"/>
    <property type="evidence" value="ECO:0007669"/>
    <property type="project" value="TreeGrafter"/>
</dbReference>
<dbReference type="GO" id="GO:0046872">
    <property type="term" value="F:metal ion binding"/>
    <property type="evidence" value="ECO:0007669"/>
    <property type="project" value="UniProtKB-KW"/>
</dbReference>
<sequence>MARCLHKLLCFQLFKSQFVSRISKLTVEQINFKLNTVRTFSCTFTNLDKQYCNVGTIGHVDHGKTTLTAAITKVLSEELGTTKSVQFDEIDKAPEEKKRGITINAAHVSYESKTRKYAHTDCPGHVDFIKNMIMGTSQMDGAILVVAATEGAMPQTREHLLLAKQIGVKHLVVFLNKIDAADEEMAELCELEVRMLLDEYGYPGSAIPVISGSALCALKGENEKIGKQSILKLIETLDNYIPIPDRDLSSPFLLPIETAVKISGRGTVVVGTLKEGVIKKGDGAEIIGQGVSMLSSVSDIEVFHESVPVLYAGQNAGVLLKAVKQHNIVRGMFLVKPQSVKQYTYVSAKIYVLTKEDGGRKWPLMNKYQQIMYCSLWSMACIVYLPEDLQMVMPGDTADVKILLRQPMILKVGQQFTVRENQITTLTGIVTDTLPDPGFEIKGFTYLKPSQGVKVEGRRKRK</sequence>
<dbReference type="InterPro" id="IPR031157">
    <property type="entry name" value="G_TR_CS"/>
</dbReference>
<dbReference type="RefSeq" id="XP_022334052.1">
    <property type="nucleotide sequence ID" value="XM_022478344.1"/>
</dbReference>